<dbReference type="PANTHER" id="PTHR10414">
    <property type="entry name" value="ETHANOLAMINEPHOSPHOTRANSFERASE"/>
    <property type="match status" value="1"/>
</dbReference>
<dbReference type="EMBL" id="PYSW02000001">
    <property type="protein sequence ID" value="KAG2394102.1"/>
    <property type="molecule type" value="Genomic_DNA"/>
</dbReference>
<evidence type="ECO:0000256" key="2">
    <source>
        <dbReference type="ARBA" id="ARBA00010441"/>
    </source>
</evidence>
<accession>A0AA88KSE3</accession>
<dbReference type="Proteomes" id="UP000816034">
    <property type="component" value="Unassembled WGS sequence"/>
</dbReference>
<feature type="compositionally biased region" description="Polar residues" evidence="6">
    <location>
        <begin position="34"/>
        <end position="83"/>
    </location>
</feature>
<evidence type="ECO:0000256" key="5">
    <source>
        <dbReference type="RuleBase" id="RU003750"/>
    </source>
</evidence>
<feature type="region of interest" description="Disordered" evidence="6">
    <location>
        <begin position="1"/>
        <end position="83"/>
    </location>
</feature>
<keyword evidence="7" id="KW-1133">Transmembrane helix</keyword>
<feature type="transmembrane region" description="Helical" evidence="7">
    <location>
        <begin position="281"/>
        <end position="306"/>
    </location>
</feature>
<keyword evidence="3 5" id="KW-0808">Transferase</keyword>
<dbReference type="RefSeq" id="XP_044555996.1">
    <property type="nucleotide sequence ID" value="XM_044693441.1"/>
</dbReference>
<feature type="transmembrane region" description="Helical" evidence="7">
    <location>
        <begin position="318"/>
        <end position="337"/>
    </location>
</feature>
<dbReference type="InterPro" id="IPR000462">
    <property type="entry name" value="CDP-OH_P_trans"/>
</dbReference>
<dbReference type="Gene3D" id="1.20.120.1760">
    <property type="match status" value="1"/>
</dbReference>
<dbReference type="GeneID" id="68096321"/>
<evidence type="ECO:0000256" key="6">
    <source>
        <dbReference type="SAM" id="MobiDB-lite"/>
    </source>
</evidence>
<gene>
    <name evidence="8" type="ORF">C9374_003866</name>
</gene>
<keyword evidence="9" id="KW-1185">Reference proteome</keyword>
<organism evidence="8 9">
    <name type="scientific">Naegleria lovaniensis</name>
    <name type="common">Amoeba</name>
    <dbReference type="NCBI Taxonomy" id="51637"/>
    <lineage>
        <taxon>Eukaryota</taxon>
        <taxon>Discoba</taxon>
        <taxon>Heterolobosea</taxon>
        <taxon>Tetramitia</taxon>
        <taxon>Eutetramitia</taxon>
        <taxon>Vahlkampfiidae</taxon>
        <taxon>Naegleria</taxon>
    </lineage>
</organism>
<evidence type="ECO:0000313" key="9">
    <source>
        <dbReference type="Proteomes" id="UP000816034"/>
    </source>
</evidence>
<dbReference type="AlphaFoldDB" id="A0AA88KSE3"/>
<keyword evidence="4 7" id="KW-0472">Membrane</keyword>
<dbReference type="GO" id="GO:0008654">
    <property type="term" value="P:phospholipid biosynthetic process"/>
    <property type="evidence" value="ECO:0007669"/>
    <property type="project" value="InterPro"/>
</dbReference>
<evidence type="ECO:0000256" key="7">
    <source>
        <dbReference type="SAM" id="Phobius"/>
    </source>
</evidence>
<dbReference type="InterPro" id="IPR014472">
    <property type="entry name" value="CHOPT"/>
</dbReference>
<feature type="compositionally biased region" description="Basic and acidic residues" evidence="6">
    <location>
        <begin position="19"/>
        <end position="31"/>
    </location>
</feature>
<name>A0AA88KSE3_NAELO</name>
<sequence>MRKSQDRKSPTPTEGSNTSDERRHSLGKEEEQTFVESPVSSDNVVATDNHTTTNNPPETQANEQTSTTTAPIHNTSVIPSSVGKTIPPVYDDVNATRSELQHLDGYKSNGVDDSLLRKYILNPYIYETSIKLFPNWIAPNMITLTGFCFVCISFFFSYIYAWGGFHMYYCQHVHFLGEVGGMKSIIPNTTYHQIATSCVSEQVDFFLERNLTSPFNASLTQLENFDKNYVTNTFLMGYLPRWVFFINALCIFLYQTFDNLDGKQARNMKQSSPLGEMFDHGVDALTCTLGGMAFLATAAAGNYGVWTLSDTFSIDVKWFYLLLLLFSGDLPFITATWEESHIGYLYLGYVNGPIEGVLSIVFSQIIGLCAGAWIFQWQPLGFVWEYCPPVHLICILGSFSLAIVSAIMNIKKVCFKERSIKPIIELFPFICFTTFIILAFLINTQALNTIPLVALLGFCFQFGYLSSNITLAHLLKRKLPNVLNIRYVIIFALQLCSVFAGVWGLAFYTVVTALIYFNFVLSVCHTVAGYLRINVLTITPPKTITEIPTVTPSSSTNTGTSANH</sequence>
<feature type="transmembrane region" description="Helical" evidence="7">
    <location>
        <begin position="390"/>
        <end position="410"/>
    </location>
</feature>
<feature type="transmembrane region" description="Helical" evidence="7">
    <location>
        <begin position="454"/>
        <end position="475"/>
    </location>
</feature>
<dbReference type="GO" id="GO:0016780">
    <property type="term" value="F:phosphotransferase activity, for other substituted phosphate groups"/>
    <property type="evidence" value="ECO:0007669"/>
    <property type="project" value="InterPro"/>
</dbReference>
<evidence type="ECO:0000256" key="3">
    <source>
        <dbReference type="ARBA" id="ARBA00022679"/>
    </source>
</evidence>
<dbReference type="InterPro" id="IPR048254">
    <property type="entry name" value="CDP_ALCOHOL_P_TRANSF_CS"/>
</dbReference>
<dbReference type="PANTHER" id="PTHR10414:SF37">
    <property type="entry name" value="BB IN A BOXCAR, ISOFORM C"/>
    <property type="match status" value="1"/>
</dbReference>
<protein>
    <submittedName>
        <fullName evidence="8">Uncharacterized protein</fullName>
    </submittedName>
</protein>
<comment type="subcellular location">
    <subcellularLocation>
        <location evidence="1">Membrane</location>
    </subcellularLocation>
</comment>
<dbReference type="PROSITE" id="PS00379">
    <property type="entry name" value="CDP_ALCOHOL_P_TRANSF"/>
    <property type="match status" value="1"/>
</dbReference>
<keyword evidence="7" id="KW-0812">Transmembrane</keyword>
<feature type="transmembrane region" description="Helical" evidence="7">
    <location>
        <begin position="422"/>
        <end position="442"/>
    </location>
</feature>
<comment type="caution">
    <text evidence="8">The sequence shown here is derived from an EMBL/GenBank/DDBJ whole genome shotgun (WGS) entry which is preliminary data.</text>
</comment>
<evidence type="ECO:0000313" key="8">
    <source>
        <dbReference type="EMBL" id="KAG2394102.1"/>
    </source>
</evidence>
<evidence type="ECO:0000256" key="1">
    <source>
        <dbReference type="ARBA" id="ARBA00004370"/>
    </source>
</evidence>
<feature type="transmembrane region" description="Helical" evidence="7">
    <location>
        <begin position="487"/>
        <end position="508"/>
    </location>
</feature>
<feature type="transmembrane region" description="Helical" evidence="7">
    <location>
        <begin position="242"/>
        <end position="260"/>
    </location>
</feature>
<dbReference type="InterPro" id="IPR043130">
    <property type="entry name" value="CDP-OH_PTrfase_TM_dom"/>
</dbReference>
<reference evidence="8 9" key="1">
    <citation type="journal article" date="2018" name="BMC Genomics">
        <title>The genome of Naegleria lovaniensis, the basis for a comparative approach to unravel pathogenicity factors of the human pathogenic amoeba N. fowleri.</title>
        <authorList>
            <person name="Liechti N."/>
            <person name="Schurch N."/>
            <person name="Bruggmann R."/>
            <person name="Wittwer M."/>
        </authorList>
    </citation>
    <scope>NUCLEOTIDE SEQUENCE [LARGE SCALE GENOMIC DNA]</scope>
    <source>
        <strain evidence="8 9">ATCC 30569</strain>
    </source>
</reference>
<proteinExistence type="inferred from homology"/>
<evidence type="ECO:0000256" key="4">
    <source>
        <dbReference type="ARBA" id="ARBA00023136"/>
    </source>
</evidence>
<feature type="transmembrane region" description="Helical" evidence="7">
    <location>
        <begin position="141"/>
        <end position="161"/>
    </location>
</feature>
<dbReference type="Pfam" id="PF01066">
    <property type="entry name" value="CDP-OH_P_transf"/>
    <property type="match status" value="1"/>
</dbReference>
<feature type="transmembrane region" description="Helical" evidence="7">
    <location>
        <begin position="514"/>
        <end position="533"/>
    </location>
</feature>
<dbReference type="GO" id="GO:0016020">
    <property type="term" value="C:membrane"/>
    <property type="evidence" value="ECO:0007669"/>
    <property type="project" value="UniProtKB-SubCell"/>
</dbReference>
<comment type="similarity">
    <text evidence="2 5">Belongs to the CDP-alcohol phosphatidyltransferase class-I family.</text>
</comment>